<dbReference type="InterPro" id="IPR029052">
    <property type="entry name" value="Metallo-depent_PP-like"/>
</dbReference>
<evidence type="ECO:0000313" key="5">
    <source>
        <dbReference type="Proteomes" id="UP000604046"/>
    </source>
</evidence>
<protein>
    <recommendedName>
        <fullName evidence="3">Calcineurin-like phosphoesterase domain-containing protein</fullName>
    </recommendedName>
</protein>
<feature type="signal peptide" evidence="2">
    <location>
        <begin position="1"/>
        <end position="24"/>
    </location>
</feature>
<dbReference type="Proteomes" id="UP000604046">
    <property type="component" value="Unassembled WGS sequence"/>
</dbReference>
<dbReference type="Gene3D" id="3.60.21.10">
    <property type="match status" value="1"/>
</dbReference>
<dbReference type="GO" id="GO:0016787">
    <property type="term" value="F:hydrolase activity"/>
    <property type="evidence" value="ECO:0007669"/>
    <property type="project" value="InterPro"/>
</dbReference>
<proteinExistence type="predicted"/>
<name>A0A812L1A9_9DINO</name>
<evidence type="ECO:0000256" key="2">
    <source>
        <dbReference type="SAM" id="SignalP"/>
    </source>
</evidence>
<feature type="compositionally biased region" description="Pro residues" evidence="1">
    <location>
        <begin position="680"/>
        <end position="698"/>
    </location>
</feature>
<feature type="region of interest" description="Disordered" evidence="1">
    <location>
        <begin position="653"/>
        <end position="698"/>
    </location>
</feature>
<dbReference type="Pfam" id="PF00149">
    <property type="entry name" value="Metallophos"/>
    <property type="match status" value="1"/>
</dbReference>
<evidence type="ECO:0000256" key="1">
    <source>
        <dbReference type="SAM" id="MobiDB-lite"/>
    </source>
</evidence>
<dbReference type="OrthoDB" id="2274046at2759"/>
<dbReference type="AlphaFoldDB" id="A0A812L1A9"/>
<accession>A0A812L1A9</accession>
<evidence type="ECO:0000313" key="4">
    <source>
        <dbReference type="EMBL" id="CAE7237296.1"/>
    </source>
</evidence>
<feature type="chain" id="PRO_5032872438" description="Calcineurin-like phosphoesterase domain-containing protein" evidence="2">
    <location>
        <begin position="25"/>
        <end position="745"/>
    </location>
</feature>
<dbReference type="SUPFAM" id="SSF56300">
    <property type="entry name" value="Metallo-dependent phosphatases"/>
    <property type="match status" value="1"/>
</dbReference>
<dbReference type="InterPro" id="IPR004843">
    <property type="entry name" value="Calcineurin-like_PHP"/>
</dbReference>
<sequence length="745" mass="81603">MPSGFHLDFRQRLWLLLLRLRGWWQPWQVEQRWSETTARVAVRQVHHADETVSVHFMQISDSHITLSPLSGRLEAEHGKRMHDAFYGGSPCLWNGSIVQTAPMFRELVDVATSAAVDAVVLSGDIVSFPQASAVDTVSGLLNNTLKYPCGPFKGTSIPYVFTSGNHDWFFEGMPGSQPELQKTWRASALHSLYASSATWREHPGQYDFSSTVVEGVLLVIIDNSRYQVSDEQLAFFRGQMLRWLPTVLVLHVPLSLTDSLRPHRGFVLCGDPAWGQATDRSWRDEGRDPWPKEGNDHSTELFLEAVQAAAAPSGPLLAVLTGHTHGHDATVFGQSSQEADAGKGASAVQYICEPSMRGGHRFFNVVLTPTVADTLGATLDQRMAAHDFLLGLTWAALKPSAATEPREDPEIEFDVVWRCWGGIKRLEAEATFIELTAVADGIDAVLHRTTEALRTGLFLLSQGLRRLLKTPHNSCQGKCALATCETCIEAVQSVLHSLVLFADPPSLSYSPGLQLEVKSGCPMLEEFSQAIWAWQDGDWAAFGFGLGKTLLAANCSSQWVQKRDGGPAHAGKAGFPVWSHNGSQSLHGNAWNRQRCADDALMRGSQGDDSIFTGSGVLGHLVRIDSFHVDWYSYHHPPPPHYGYTPPPPGAYAAQAASGGHPPPPAYGYSSYPPAIQDGHPPPAYPPRQEGHPPPAYGYGSYPPPGPRSLYPAAPAICRTSVLRLASDLGCWGCWILSLRFRFEV</sequence>
<gene>
    <name evidence="4" type="ORF">SNAT2548_LOCUS10309</name>
</gene>
<reference evidence="4" key="1">
    <citation type="submission" date="2021-02" db="EMBL/GenBank/DDBJ databases">
        <authorList>
            <person name="Dougan E. K."/>
            <person name="Rhodes N."/>
            <person name="Thang M."/>
            <person name="Chan C."/>
        </authorList>
    </citation>
    <scope>NUCLEOTIDE SEQUENCE</scope>
</reference>
<feature type="domain" description="Calcineurin-like phosphoesterase" evidence="3">
    <location>
        <begin position="55"/>
        <end position="325"/>
    </location>
</feature>
<dbReference type="EMBL" id="CAJNDS010000846">
    <property type="protein sequence ID" value="CAE7237296.1"/>
    <property type="molecule type" value="Genomic_DNA"/>
</dbReference>
<organism evidence="4 5">
    <name type="scientific">Symbiodinium natans</name>
    <dbReference type="NCBI Taxonomy" id="878477"/>
    <lineage>
        <taxon>Eukaryota</taxon>
        <taxon>Sar</taxon>
        <taxon>Alveolata</taxon>
        <taxon>Dinophyceae</taxon>
        <taxon>Suessiales</taxon>
        <taxon>Symbiodiniaceae</taxon>
        <taxon>Symbiodinium</taxon>
    </lineage>
</organism>
<keyword evidence="2" id="KW-0732">Signal</keyword>
<keyword evidence="5" id="KW-1185">Reference proteome</keyword>
<comment type="caution">
    <text evidence="4">The sequence shown here is derived from an EMBL/GenBank/DDBJ whole genome shotgun (WGS) entry which is preliminary data.</text>
</comment>
<evidence type="ECO:0000259" key="3">
    <source>
        <dbReference type="Pfam" id="PF00149"/>
    </source>
</evidence>